<dbReference type="Proteomes" id="UP001562425">
    <property type="component" value="Unassembled WGS sequence"/>
</dbReference>
<dbReference type="PROSITE" id="PS51138">
    <property type="entry name" value="ENT"/>
    <property type="match status" value="1"/>
</dbReference>
<proteinExistence type="predicted"/>
<reference evidence="4 5" key="1">
    <citation type="submission" date="2024-05" db="EMBL/GenBank/DDBJ databases">
        <title>Culex pipiens pipiens assembly and annotation.</title>
        <authorList>
            <person name="Alout H."/>
            <person name="Durand T."/>
        </authorList>
    </citation>
    <scope>NUCLEOTIDE SEQUENCE [LARGE SCALE GENOMIC DNA]</scope>
    <source>
        <strain evidence="4">HA-2024</strain>
        <tissue evidence="4">Whole body</tissue>
    </source>
</reference>
<dbReference type="AlphaFoldDB" id="A0ABD1DTY7"/>
<dbReference type="Gene3D" id="1.10.1240.40">
    <property type="entry name" value="ENT domain"/>
    <property type="match status" value="1"/>
</dbReference>
<dbReference type="EMBL" id="JBEHCU010002311">
    <property type="protein sequence ID" value="KAL1402934.1"/>
    <property type="molecule type" value="Genomic_DNA"/>
</dbReference>
<keyword evidence="2" id="KW-0539">Nucleus</keyword>
<name>A0ABD1DTY7_CULPP</name>
<dbReference type="SUPFAM" id="SSF158639">
    <property type="entry name" value="ENT-like"/>
    <property type="match status" value="1"/>
</dbReference>
<evidence type="ECO:0000259" key="3">
    <source>
        <dbReference type="PROSITE" id="PS51138"/>
    </source>
</evidence>
<dbReference type="SMART" id="SM01191">
    <property type="entry name" value="ENT"/>
    <property type="match status" value="1"/>
</dbReference>
<dbReference type="InterPro" id="IPR005491">
    <property type="entry name" value="ENT_dom"/>
</dbReference>
<evidence type="ECO:0000256" key="2">
    <source>
        <dbReference type="ARBA" id="ARBA00023242"/>
    </source>
</evidence>
<dbReference type="PANTHER" id="PTHR16500:SF3">
    <property type="entry name" value="BRCA2-INTERACTING TRANSCRIPTIONAL REPRESSOR EMSY"/>
    <property type="match status" value="1"/>
</dbReference>
<accession>A0ABD1DTY7</accession>
<evidence type="ECO:0000256" key="1">
    <source>
        <dbReference type="ARBA" id="ARBA00004123"/>
    </source>
</evidence>
<evidence type="ECO:0000313" key="4">
    <source>
        <dbReference type="EMBL" id="KAL1402934.1"/>
    </source>
</evidence>
<evidence type="ECO:0000313" key="5">
    <source>
        <dbReference type="Proteomes" id="UP001562425"/>
    </source>
</evidence>
<keyword evidence="5" id="KW-1185">Reference proteome</keyword>
<feature type="domain" description="ENT" evidence="3">
    <location>
        <begin position="1"/>
        <end position="63"/>
    </location>
</feature>
<dbReference type="InterPro" id="IPR033482">
    <property type="entry name" value="EMSY"/>
</dbReference>
<dbReference type="GO" id="GO:0005634">
    <property type="term" value="C:nucleus"/>
    <property type="evidence" value="ECO:0007669"/>
    <property type="project" value="UniProtKB-SubCell"/>
</dbReference>
<comment type="caution">
    <text evidence="4">The sequence shown here is derived from an EMBL/GenBank/DDBJ whole genome shotgun (WGS) entry which is preliminary data.</text>
</comment>
<gene>
    <name evidence="4" type="ORF">pipiens_019589</name>
</gene>
<dbReference type="Pfam" id="PF03735">
    <property type="entry name" value="ENT"/>
    <property type="match status" value="1"/>
</dbReference>
<organism evidence="4 5">
    <name type="scientific">Culex pipiens pipiens</name>
    <name type="common">Northern house mosquito</name>
    <dbReference type="NCBI Taxonomy" id="38569"/>
    <lineage>
        <taxon>Eukaryota</taxon>
        <taxon>Metazoa</taxon>
        <taxon>Ecdysozoa</taxon>
        <taxon>Arthropoda</taxon>
        <taxon>Hexapoda</taxon>
        <taxon>Insecta</taxon>
        <taxon>Pterygota</taxon>
        <taxon>Neoptera</taxon>
        <taxon>Endopterygota</taxon>
        <taxon>Diptera</taxon>
        <taxon>Nematocera</taxon>
        <taxon>Culicoidea</taxon>
        <taxon>Culicidae</taxon>
        <taxon>Culicinae</taxon>
        <taxon>Culicini</taxon>
        <taxon>Culex</taxon>
        <taxon>Culex</taxon>
    </lineage>
</organism>
<comment type="subcellular location">
    <subcellularLocation>
        <location evidence="1">Nucleus</location>
    </subcellularLocation>
</comment>
<dbReference type="InterPro" id="IPR036142">
    <property type="entry name" value="ENT_dom-like_sf"/>
</dbReference>
<protein>
    <recommendedName>
        <fullName evidence="3">ENT domain-containing protein</fullName>
    </recommendedName>
</protein>
<dbReference type="PANTHER" id="PTHR16500">
    <property type="entry name" value="BRCA2-INTERACTING TRANSCRIPTIONAL REPRESSOR EMSY"/>
    <property type="match status" value="1"/>
</dbReference>
<feature type="non-terminal residue" evidence="4">
    <location>
        <position position="63"/>
    </location>
</feature>
<sequence>MVAATELDTYSSVMSTFRAQGALCKEKARILEELRKLLHISQDRHKAEARRVANDERLTTVAE</sequence>